<dbReference type="PANTHER" id="PTHR38434:SF1">
    <property type="entry name" value="BLL2549 PROTEIN"/>
    <property type="match status" value="1"/>
</dbReference>
<feature type="region of interest" description="Disordered" evidence="1">
    <location>
        <begin position="62"/>
        <end position="109"/>
    </location>
</feature>
<organism evidence="3 4">
    <name type="scientific">Sphingomonas lacunae</name>
    <dbReference type="NCBI Taxonomy" id="2698828"/>
    <lineage>
        <taxon>Bacteria</taxon>
        <taxon>Pseudomonadati</taxon>
        <taxon>Pseudomonadota</taxon>
        <taxon>Alphaproteobacteria</taxon>
        <taxon>Sphingomonadales</taxon>
        <taxon>Sphingomonadaceae</taxon>
        <taxon>Sphingomonas</taxon>
    </lineage>
</organism>
<evidence type="ECO:0000256" key="2">
    <source>
        <dbReference type="SAM" id="Phobius"/>
    </source>
</evidence>
<dbReference type="RefSeq" id="WP_169943514.1">
    <property type="nucleotide sequence ID" value="NZ_CP053015.1"/>
</dbReference>
<dbReference type="InterPro" id="IPR019286">
    <property type="entry name" value="DUF2339_TM"/>
</dbReference>
<feature type="transmembrane region" description="Helical" evidence="2">
    <location>
        <begin position="640"/>
        <end position="660"/>
    </location>
</feature>
<feature type="transmembrane region" description="Helical" evidence="2">
    <location>
        <begin position="182"/>
        <end position="201"/>
    </location>
</feature>
<reference evidence="3 4" key="1">
    <citation type="submission" date="2020-01" db="EMBL/GenBank/DDBJ databases">
        <title>Sphingomonas sp. strain CSW-10.</title>
        <authorList>
            <person name="Chen W.-M."/>
        </authorList>
    </citation>
    <scope>NUCLEOTIDE SEQUENCE [LARGE SCALE GENOMIC DNA]</scope>
    <source>
        <strain evidence="3 4">CSW-10</strain>
    </source>
</reference>
<feature type="transmembrane region" description="Helical" evidence="2">
    <location>
        <begin position="680"/>
        <end position="698"/>
    </location>
</feature>
<feature type="transmembrane region" description="Helical" evidence="2">
    <location>
        <begin position="425"/>
        <end position="444"/>
    </location>
</feature>
<evidence type="ECO:0000256" key="1">
    <source>
        <dbReference type="SAM" id="MobiDB-lite"/>
    </source>
</evidence>
<feature type="transmembrane region" description="Helical" evidence="2">
    <location>
        <begin position="287"/>
        <end position="305"/>
    </location>
</feature>
<proteinExistence type="predicted"/>
<evidence type="ECO:0000313" key="3">
    <source>
        <dbReference type="EMBL" id="QJQ31297.1"/>
    </source>
</evidence>
<feature type="compositionally biased region" description="Polar residues" evidence="1">
    <location>
        <begin position="69"/>
        <end position="85"/>
    </location>
</feature>
<feature type="transmembrane region" description="Helical" evidence="2">
    <location>
        <begin position="828"/>
        <end position="845"/>
    </location>
</feature>
<dbReference type="PIRSF" id="PIRSF035905">
    <property type="entry name" value="UCP035905_mp"/>
    <property type="match status" value="1"/>
</dbReference>
<evidence type="ECO:0000313" key="4">
    <source>
        <dbReference type="Proteomes" id="UP000503018"/>
    </source>
</evidence>
<feature type="transmembrane region" description="Helical" evidence="2">
    <location>
        <begin position="476"/>
        <end position="493"/>
    </location>
</feature>
<feature type="transmembrane region" description="Helical" evidence="2">
    <location>
        <begin position="893"/>
        <end position="911"/>
    </location>
</feature>
<feature type="transmembrane region" description="Helical" evidence="2">
    <location>
        <begin position="23"/>
        <end position="42"/>
    </location>
</feature>
<keyword evidence="2" id="KW-0812">Transmembrane</keyword>
<feature type="transmembrane region" description="Helical" evidence="2">
    <location>
        <begin position="612"/>
        <end position="634"/>
    </location>
</feature>
<keyword evidence="2" id="KW-1133">Transmembrane helix</keyword>
<dbReference type="Proteomes" id="UP000503018">
    <property type="component" value="Chromosome"/>
</dbReference>
<feature type="transmembrane region" description="Helical" evidence="2">
    <location>
        <begin position="263"/>
        <end position="281"/>
    </location>
</feature>
<keyword evidence="2" id="KW-0472">Membrane</keyword>
<dbReference type="KEGG" id="slan:GV829_01605"/>
<feature type="transmembrane region" description="Helical" evidence="2">
    <location>
        <begin position="147"/>
        <end position="170"/>
    </location>
</feature>
<feature type="transmembrane region" description="Helical" evidence="2">
    <location>
        <begin position="505"/>
        <end position="524"/>
    </location>
</feature>
<feature type="transmembrane region" description="Helical" evidence="2">
    <location>
        <begin position="395"/>
        <end position="413"/>
    </location>
</feature>
<dbReference type="PANTHER" id="PTHR38434">
    <property type="entry name" value="BLL2549 PROTEIN"/>
    <property type="match status" value="1"/>
</dbReference>
<keyword evidence="4" id="KW-1185">Reference proteome</keyword>
<feature type="transmembrane region" description="Helical" evidence="2">
    <location>
        <begin position="754"/>
        <end position="778"/>
    </location>
</feature>
<feature type="transmembrane region" description="Helical" evidence="2">
    <location>
        <begin position="545"/>
        <end position="567"/>
    </location>
</feature>
<feature type="transmembrane region" description="Helical" evidence="2">
    <location>
        <begin position="790"/>
        <end position="808"/>
    </location>
</feature>
<feature type="transmembrane region" description="Helical" evidence="2">
    <location>
        <begin position="213"/>
        <end position="233"/>
    </location>
</feature>
<feature type="transmembrane region" description="Helical" evidence="2">
    <location>
        <begin position="865"/>
        <end position="886"/>
    </location>
</feature>
<dbReference type="EMBL" id="CP053015">
    <property type="protein sequence ID" value="QJQ31297.1"/>
    <property type="molecule type" value="Genomic_DNA"/>
</dbReference>
<sequence>MILFASVAAALIGWFVADFETYGFVIGGIIGALMGLWLRAAVRAEVRDQLVKARAAWQDEMGSAKGPWSGNNASGPVTEAQSTRTLRQDEPPVAQPNRSPPRPEVVSRPVAAAAAAPRPAAVSQDMSPQEPSLAEQWIMRMVAGAKAWLFGGNTIVRVGLVLLFVGLSFLASYAASAGWFPIEARLALVALAGAALLGFGFQKRLARPDFGLALQGAGVAVLYLTIFAAARIYGLMPPLLSFGLMVLFAALGCALALLQNARAMAFIALLGGYAVPVLLGGEAETPIGLFTYMTVLNAGLLVIAWRRSWRELNLLGFFATFGLAMLWAATSYASDDYLVCQIFLLVNIAIFLSAAVLYAHNTPGRLGQVADATMLFGPALVGFGLQVGLVHDRPYGSAFAALGFGALYLAIAAVTMRQGRASMRLVNECLLAIGVCFATLAIPLALDAQWTSAAWAIEGLGAFWVGARQARWMPRAFGLLLQVVAGLLFLATAEANVSSWPFANTAFMGAMMVAVPMILTAWWMRTPLAHSGSAWAKVYTAVEWGLRHGIFLAGYGFASLALLLEIMRRMPAEIAGDVPTPLFANDQQWLLAMVSQIGLMALADWSGRRRDWAVATWPAMGSLPLLVLTMVAARALGMHILHWPDLVAWLLGIGGHIWLLWQSDRALTGQPAHPRAKWNFGIHAAGVWLAVAMLADSLDMAIDRLALWNSSWAGVTFLFSTIVVLLALVGWAGRAASRTTSTGLGWPLDPSARAYWQVATLPIALLTYAGALTAAVFAQGVVDPLPYLPLVNPVDLSVALAIGALLLWRRMALSAQPQDMPASLDKAGLIAIGLLAFIAINGVWLRTAHHWLGAVWSADGLWNDALVQLGFAILWSVLALGLMLIAHRRALRYSWLAGAGLLGVVVVKLLLVDMSNAQGWERIVTFIGVGLLMLVIGYFVPLPPRADEGVRDQEAKP</sequence>
<feature type="transmembrane region" description="Helical" evidence="2">
    <location>
        <begin position="342"/>
        <end position="360"/>
    </location>
</feature>
<feature type="transmembrane region" description="Helical" evidence="2">
    <location>
        <begin position="312"/>
        <end position="330"/>
    </location>
</feature>
<dbReference type="InterPro" id="IPR014600">
    <property type="entry name" value="UCP035905_mem"/>
</dbReference>
<feature type="transmembrane region" description="Helical" evidence="2">
    <location>
        <begin position="372"/>
        <end position="389"/>
    </location>
</feature>
<feature type="transmembrane region" description="Helical" evidence="2">
    <location>
        <begin position="239"/>
        <end position="258"/>
    </location>
</feature>
<accession>A0A6M4AQJ4</accession>
<protein>
    <submittedName>
        <fullName evidence="3">DUF2339 domain-containing protein</fullName>
    </submittedName>
</protein>
<dbReference type="Pfam" id="PF10101">
    <property type="entry name" value="DUF2339"/>
    <property type="match status" value="2"/>
</dbReference>
<feature type="transmembrane region" description="Helical" evidence="2">
    <location>
        <begin position="710"/>
        <end position="733"/>
    </location>
</feature>
<gene>
    <name evidence="3" type="ORF">GV829_01605</name>
</gene>
<feature type="transmembrane region" description="Helical" evidence="2">
    <location>
        <begin position="923"/>
        <end position="941"/>
    </location>
</feature>
<dbReference type="AlphaFoldDB" id="A0A6M4AQJ4"/>
<name>A0A6M4AQJ4_9SPHN</name>